<evidence type="ECO:0000256" key="1">
    <source>
        <dbReference type="SAM" id="Phobius"/>
    </source>
</evidence>
<name>A0A0K0DIZ7_ANGCA</name>
<dbReference type="PANTHER" id="PTHR37446">
    <property type="entry name" value="CLAUDIN-LIKE IN CAENORHABDITIS"/>
    <property type="match status" value="1"/>
</dbReference>
<dbReference type="InterPro" id="IPR009545">
    <property type="entry name" value="Claudin-like"/>
</dbReference>
<sequence>MELNVSSYDGWPGHGPDRHIQWSFRFLPRLHLASCLIHLHNMCVISACGQIVFGIVMVACLILTAIPTFNGQLFTWSCLKDLKDCDPFQKDEDRGYMKTVAIFMGLALLFELICIVWNFVAFCTCCCKKYIIHPLTFLSFITSALLLGSVTVYAKNNKGHLGDKFTHKDQFGYSFWSSVAALALAVVDTVVASVTVCMGRHCL</sequence>
<evidence type="ECO:0000313" key="3">
    <source>
        <dbReference type="WBParaSite" id="ACAC_0001132501-mRNA-1"/>
    </source>
</evidence>
<keyword evidence="1" id="KW-0472">Membrane</keyword>
<feature type="transmembrane region" description="Helical" evidence="1">
    <location>
        <begin position="39"/>
        <end position="66"/>
    </location>
</feature>
<dbReference type="Proteomes" id="UP000035642">
    <property type="component" value="Unassembled WGS sequence"/>
</dbReference>
<reference evidence="3" key="2">
    <citation type="submission" date="2017-02" db="UniProtKB">
        <authorList>
            <consortium name="WormBaseParasite"/>
        </authorList>
    </citation>
    <scope>IDENTIFICATION</scope>
</reference>
<feature type="transmembrane region" description="Helical" evidence="1">
    <location>
        <begin position="100"/>
        <end position="123"/>
    </location>
</feature>
<evidence type="ECO:0000313" key="2">
    <source>
        <dbReference type="Proteomes" id="UP000035642"/>
    </source>
</evidence>
<keyword evidence="1" id="KW-0812">Transmembrane</keyword>
<keyword evidence="2" id="KW-1185">Reference proteome</keyword>
<dbReference type="WBParaSite" id="ACAC_0001132501-mRNA-1">
    <property type="protein sequence ID" value="ACAC_0001132501-mRNA-1"/>
    <property type="gene ID" value="ACAC_0001132501"/>
</dbReference>
<accession>A0A0K0DIZ7</accession>
<dbReference type="Pfam" id="PF06653">
    <property type="entry name" value="Claudin_3"/>
    <property type="match status" value="1"/>
</dbReference>
<dbReference type="Gene3D" id="1.20.140.150">
    <property type="match status" value="1"/>
</dbReference>
<proteinExistence type="predicted"/>
<organism evidence="2 3">
    <name type="scientific">Angiostrongylus cantonensis</name>
    <name type="common">Rat lungworm</name>
    <dbReference type="NCBI Taxonomy" id="6313"/>
    <lineage>
        <taxon>Eukaryota</taxon>
        <taxon>Metazoa</taxon>
        <taxon>Ecdysozoa</taxon>
        <taxon>Nematoda</taxon>
        <taxon>Chromadorea</taxon>
        <taxon>Rhabditida</taxon>
        <taxon>Rhabditina</taxon>
        <taxon>Rhabditomorpha</taxon>
        <taxon>Strongyloidea</taxon>
        <taxon>Metastrongylidae</taxon>
        <taxon>Angiostrongylus</taxon>
    </lineage>
</organism>
<reference evidence="2" key="1">
    <citation type="submission" date="2012-09" db="EMBL/GenBank/DDBJ databases">
        <authorList>
            <person name="Martin A.A."/>
        </authorList>
    </citation>
    <scope>NUCLEOTIDE SEQUENCE</scope>
</reference>
<dbReference type="PANTHER" id="PTHR37446:SF1">
    <property type="entry name" value="CLAUDIN"/>
    <property type="match status" value="1"/>
</dbReference>
<feature type="transmembrane region" description="Helical" evidence="1">
    <location>
        <begin position="174"/>
        <end position="198"/>
    </location>
</feature>
<feature type="transmembrane region" description="Helical" evidence="1">
    <location>
        <begin position="135"/>
        <end position="154"/>
    </location>
</feature>
<protein>
    <submittedName>
        <fullName evidence="3">MARVEL domain-containing protein</fullName>
    </submittedName>
</protein>
<keyword evidence="1" id="KW-1133">Transmembrane helix</keyword>
<dbReference type="AlphaFoldDB" id="A0A0K0DIZ7"/>